<feature type="region of interest" description="Disordered" evidence="1">
    <location>
        <begin position="121"/>
        <end position="149"/>
    </location>
</feature>
<dbReference type="AlphaFoldDB" id="A0A5J9T725"/>
<protein>
    <submittedName>
        <fullName evidence="2">Uncharacterized protein</fullName>
    </submittedName>
</protein>
<evidence type="ECO:0000256" key="1">
    <source>
        <dbReference type="SAM" id="MobiDB-lite"/>
    </source>
</evidence>
<evidence type="ECO:0000313" key="2">
    <source>
        <dbReference type="EMBL" id="TVU07220.1"/>
    </source>
</evidence>
<feature type="compositionally biased region" description="Polar residues" evidence="1">
    <location>
        <begin position="214"/>
        <end position="228"/>
    </location>
</feature>
<organism evidence="2 3">
    <name type="scientific">Eragrostis curvula</name>
    <name type="common">weeping love grass</name>
    <dbReference type="NCBI Taxonomy" id="38414"/>
    <lineage>
        <taxon>Eukaryota</taxon>
        <taxon>Viridiplantae</taxon>
        <taxon>Streptophyta</taxon>
        <taxon>Embryophyta</taxon>
        <taxon>Tracheophyta</taxon>
        <taxon>Spermatophyta</taxon>
        <taxon>Magnoliopsida</taxon>
        <taxon>Liliopsida</taxon>
        <taxon>Poales</taxon>
        <taxon>Poaceae</taxon>
        <taxon>PACMAD clade</taxon>
        <taxon>Chloridoideae</taxon>
        <taxon>Eragrostideae</taxon>
        <taxon>Eragrostidinae</taxon>
        <taxon>Eragrostis</taxon>
    </lineage>
</organism>
<evidence type="ECO:0000313" key="3">
    <source>
        <dbReference type="Proteomes" id="UP000324897"/>
    </source>
</evidence>
<dbReference type="PANTHER" id="PTHR31147">
    <property type="entry name" value="ACYL TRANSFERASE 4"/>
    <property type="match status" value="1"/>
</dbReference>
<dbReference type="PANTHER" id="PTHR31147:SF30">
    <property type="entry name" value="10-DEACETYLBACCATIN III 10-O-ACETYLTRANSFERASE"/>
    <property type="match status" value="1"/>
</dbReference>
<name>A0A5J9T725_9POAL</name>
<dbReference type="EMBL" id="RWGY01000045">
    <property type="protein sequence ID" value="TVU07220.1"/>
    <property type="molecule type" value="Genomic_DNA"/>
</dbReference>
<dbReference type="Proteomes" id="UP000324897">
    <property type="component" value="Unassembled WGS sequence"/>
</dbReference>
<feature type="compositionally biased region" description="Basic residues" evidence="1">
    <location>
        <begin position="121"/>
        <end position="134"/>
    </location>
</feature>
<feature type="non-terminal residue" evidence="2">
    <location>
        <position position="1"/>
    </location>
</feature>
<gene>
    <name evidence="2" type="ORF">EJB05_47265</name>
</gene>
<feature type="region of interest" description="Disordered" evidence="1">
    <location>
        <begin position="209"/>
        <end position="235"/>
    </location>
</feature>
<comment type="caution">
    <text evidence="2">The sequence shown here is derived from an EMBL/GenBank/DDBJ whole genome shotgun (WGS) entry which is preliminary data.</text>
</comment>
<reference evidence="2 3" key="1">
    <citation type="journal article" date="2019" name="Sci. Rep.">
        <title>A high-quality genome of Eragrostis curvula grass provides insights into Poaceae evolution and supports new strategies to enhance forage quality.</title>
        <authorList>
            <person name="Carballo J."/>
            <person name="Santos B.A.C.M."/>
            <person name="Zappacosta D."/>
            <person name="Garbus I."/>
            <person name="Selva J.P."/>
            <person name="Gallo C.A."/>
            <person name="Diaz A."/>
            <person name="Albertini E."/>
            <person name="Caccamo M."/>
            <person name="Echenique V."/>
        </authorList>
    </citation>
    <scope>NUCLEOTIDE SEQUENCE [LARGE SCALE GENOMIC DNA]</scope>
    <source>
        <strain evidence="3">cv. Victoria</strain>
        <tissue evidence="2">Leaf</tissue>
    </source>
</reference>
<accession>A0A5J9T725</accession>
<proteinExistence type="predicted"/>
<dbReference type="Gramene" id="TVU07220">
    <property type="protein sequence ID" value="TVU07220"/>
    <property type="gene ID" value="EJB05_47265"/>
</dbReference>
<dbReference type="InterPro" id="IPR050898">
    <property type="entry name" value="Plant_acyltransferase"/>
</dbReference>
<sequence length="285" mass="31179">MHELTASRTSLPPIISMTKALVSSSPQNEFPISYVTVPMSFINRVKAQFRVQVRRPHGTVCSAFEVFVAGIWKCRARATMPGDQADDDATTALDHLHGELEEEAGGRQGWLLREPLHLRPRRRHVRRGRQRRHPGPREGAGQGSQGTGALHVHGWNRVHRWRDGRPPAGPYDLLDLVRALVREAKVRVPSTFMDGTAYIAGEMGGRLPGLSGPAANSSTNPQQPSSKQLGEAGHNPQVRTGLVLCGRKDKADGIAAMALCVREEHQEAFHAELRIAGVVTMEATG</sequence>
<keyword evidence="3" id="KW-1185">Reference proteome</keyword>